<dbReference type="PROSITE" id="PS50931">
    <property type="entry name" value="HTH_LYSR"/>
    <property type="match status" value="1"/>
</dbReference>
<evidence type="ECO:0000256" key="3">
    <source>
        <dbReference type="ARBA" id="ARBA00023125"/>
    </source>
</evidence>
<dbReference type="InterPro" id="IPR036388">
    <property type="entry name" value="WH-like_DNA-bd_sf"/>
</dbReference>
<dbReference type="Pfam" id="PF00126">
    <property type="entry name" value="HTH_1"/>
    <property type="match status" value="1"/>
</dbReference>
<dbReference type="Gene3D" id="1.10.10.10">
    <property type="entry name" value="Winged helix-like DNA-binding domain superfamily/Winged helix DNA-binding domain"/>
    <property type="match status" value="1"/>
</dbReference>
<evidence type="ECO:0000259" key="5">
    <source>
        <dbReference type="PROSITE" id="PS50931"/>
    </source>
</evidence>
<name>A0ABN4X185_9HYPH</name>
<dbReference type="Pfam" id="PF03466">
    <property type="entry name" value="LysR_substrate"/>
    <property type="match status" value="1"/>
</dbReference>
<dbReference type="PANTHER" id="PTHR30537:SF81">
    <property type="entry name" value="TRANSCRIPTIONAL REGULATOR-RELATED"/>
    <property type="match status" value="1"/>
</dbReference>
<keyword evidence="2" id="KW-0805">Transcription regulation</keyword>
<keyword evidence="3" id="KW-0238">DNA-binding</keyword>
<geneLocation type="plasmid" evidence="6 7">
    <name>unnamed1</name>
</geneLocation>
<accession>A0ABN4X185</accession>
<dbReference type="EMBL" id="CP019631">
    <property type="protein sequence ID" value="AQQ08115.1"/>
    <property type="molecule type" value="Genomic_DNA"/>
</dbReference>
<dbReference type="InterPro" id="IPR058163">
    <property type="entry name" value="LysR-type_TF_proteobact-type"/>
</dbReference>
<protein>
    <submittedName>
        <fullName evidence="6">Transcriptional regulator</fullName>
    </submittedName>
</protein>
<evidence type="ECO:0000256" key="1">
    <source>
        <dbReference type="ARBA" id="ARBA00009437"/>
    </source>
</evidence>
<keyword evidence="7" id="KW-1185">Reference proteome</keyword>
<feature type="domain" description="HTH lysR-type" evidence="5">
    <location>
        <begin position="1"/>
        <end position="58"/>
    </location>
</feature>
<proteinExistence type="inferred from homology"/>
<reference evidence="6 7" key="1">
    <citation type="submission" date="2017-02" db="EMBL/GenBank/DDBJ databases">
        <authorList>
            <person name="Jeong S."/>
        </authorList>
    </citation>
    <scope>NUCLEOTIDE SEQUENCE [LARGE SCALE GENOMIC DNA]</scope>
    <source>
        <strain evidence="6 7">RMAR6-6</strain>
        <plasmid evidence="6 7">unnamed1</plasmid>
    </source>
</reference>
<dbReference type="SUPFAM" id="SSF53850">
    <property type="entry name" value="Periplasmic binding protein-like II"/>
    <property type="match status" value="1"/>
</dbReference>
<dbReference type="InterPro" id="IPR005119">
    <property type="entry name" value="LysR_subst-bd"/>
</dbReference>
<dbReference type="InterPro" id="IPR036390">
    <property type="entry name" value="WH_DNA-bd_sf"/>
</dbReference>
<evidence type="ECO:0000313" key="6">
    <source>
        <dbReference type="EMBL" id="AQQ08115.1"/>
    </source>
</evidence>
<evidence type="ECO:0000313" key="7">
    <source>
        <dbReference type="Proteomes" id="UP000188174"/>
    </source>
</evidence>
<organism evidence="6 7">
    <name type="scientific">Roseibium algicola</name>
    <dbReference type="NCBI Taxonomy" id="2857014"/>
    <lineage>
        <taxon>Bacteria</taxon>
        <taxon>Pseudomonadati</taxon>
        <taxon>Pseudomonadota</taxon>
        <taxon>Alphaproteobacteria</taxon>
        <taxon>Hyphomicrobiales</taxon>
        <taxon>Stappiaceae</taxon>
        <taxon>Roseibium</taxon>
    </lineage>
</organism>
<dbReference type="PANTHER" id="PTHR30537">
    <property type="entry name" value="HTH-TYPE TRANSCRIPTIONAL REGULATOR"/>
    <property type="match status" value="1"/>
</dbReference>
<dbReference type="SUPFAM" id="SSF46785">
    <property type="entry name" value="Winged helix' DNA-binding domain"/>
    <property type="match status" value="1"/>
</dbReference>
<evidence type="ECO:0000256" key="2">
    <source>
        <dbReference type="ARBA" id="ARBA00023015"/>
    </source>
</evidence>
<dbReference type="Gene3D" id="3.40.190.290">
    <property type="match status" value="1"/>
</dbReference>
<dbReference type="CDD" id="cd08422">
    <property type="entry name" value="PBP2_CrgA_like"/>
    <property type="match status" value="1"/>
</dbReference>
<keyword evidence="4" id="KW-0804">Transcription</keyword>
<keyword evidence="6" id="KW-0614">Plasmid</keyword>
<sequence length="304" mass="33162">MDLDDMRCFIEVVECGSLSAAATRLGISKSIVSRRIARIEDLLGTRLLDRTTRGIAPTEAGQEFKSRSEDLLANYEDTLEAISEHSNEIVGELRLSVPLAFGTRHLGPILGSLACRHPRLKVDASFSDRVVDLIGERFDAAIRIGKLRDSSYVARKIAPINSIVVASPTYLKQNGTPQTPEDLTAHECLIYTAALSPDWIFHSGNGNISVRPSGRLRTDNGDITVAWAVAGLGIAHAPLFLVNDAVERGDLVPLLLDYPTPEVGLYVLRPPGANTPRKVRVLIDALVETFSGKLEWKGWTSPSE</sequence>
<dbReference type="InterPro" id="IPR000847">
    <property type="entry name" value="LysR_HTH_N"/>
</dbReference>
<gene>
    <name evidence="6" type="ORF">B0E33_30230</name>
</gene>
<dbReference type="Proteomes" id="UP000188174">
    <property type="component" value="Plasmid unnamed1"/>
</dbReference>
<evidence type="ECO:0000256" key="4">
    <source>
        <dbReference type="ARBA" id="ARBA00023163"/>
    </source>
</evidence>
<comment type="similarity">
    <text evidence="1">Belongs to the LysR transcriptional regulatory family.</text>
</comment>